<dbReference type="InterPro" id="IPR018739">
    <property type="entry name" value="DUF2281"/>
</dbReference>
<dbReference type="Proteomes" id="UP000030321">
    <property type="component" value="Unassembled WGS sequence"/>
</dbReference>
<dbReference type="AlphaFoldDB" id="A0A0A1VR30"/>
<protein>
    <recommendedName>
        <fullName evidence="1">DUF2281 domain-containing protein</fullName>
    </recommendedName>
</protein>
<proteinExistence type="predicted"/>
<evidence type="ECO:0000259" key="1">
    <source>
        <dbReference type="Pfam" id="PF10047"/>
    </source>
</evidence>
<dbReference type="RefSeq" id="WP_045358045.1">
    <property type="nucleotide sequence ID" value="NZ_BBPA01000020.1"/>
</dbReference>
<evidence type="ECO:0000313" key="2">
    <source>
        <dbReference type="EMBL" id="GAL92267.1"/>
    </source>
</evidence>
<dbReference type="Pfam" id="PF10047">
    <property type="entry name" value="DUF2281"/>
    <property type="match status" value="1"/>
</dbReference>
<gene>
    <name evidence="2" type="ORF">N44_00825</name>
</gene>
<name>A0A0A1VR30_MICAE</name>
<sequence>MVATTYPQTQTENPLSDILIEKIGQLSPSQQQEVLNFVEFLQYKKQPKKTIWDKIAERVAQLPPEVIEQLPTDSSENLDHYLYGAPKK</sequence>
<comment type="caution">
    <text evidence="2">The sequence shown here is derived from an EMBL/GenBank/DDBJ whole genome shotgun (WGS) entry which is preliminary data.</text>
</comment>
<feature type="domain" description="DUF2281" evidence="1">
    <location>
        <begin position="19"/>
        <end position="50"/>
    </location>
</feature>
<dbReference type="EMBL" id="BBPA01000020">
    <property type="protein sequence ID" value="GAL92267.1"/>
    <property type="molecule type" value="Genomic_DNA"/>
</dbReference>
<accession>A0A0A1VR30</accession>
<evidence type="ECO:0000313" key="3">
    <source>
        <dbReference type="Proteomes" id="UP000030321"/>
    </source>
</evidence>
<organism evidence="2 3">
    <name type="scientific">Microcystis aeruginosa NIES-44</name>
    <dbReference type="NCBI Taxonomy" id="449439"/>
    <lineage>
        <taxon>Bacteria</taxon>
        <taxon>Bacillati</taxon>
        <taxon>Cyanobacteriota</taxon>
        <taxon>Cyanophyceae</taxon>
        <taxon>Oscillatoriophycideae</taxon>
        <taxon>Chroococcales</taxon>
        <taxon>Microcystaceae</taxon>
        <taxon>Microcystis</taxon>
    </lineage>
</organism>
<reference evidence="3" key="1">
    <citation type="journal article" date="2015" name="Genome">
        <title>Whole Genome Sequence of the Non-Microcystin-Producing Microcystis aeruginosa Strain NIES-44.</title>
        <authorList>
            <person name="Okano K."/>
            <person name="Miyata N."/>
            <person name="Ozaki Y."/>
        </authorList>
    </citation>
    <scope>NUCLEOTIDE SEQUENCE [LARGE SCALE GENOMIC DNA]</scope>
    <source>
        <strain evidence="3">NIES-44</strain>
    </source>
</reference>